<dbReference type="Proteomes" id="UP001465153">
    <property type="component" value="Unassembled WGS sequence"/>
</dbReference>
<dbReference type="InterPro" id="IPR029063">
    <property type="entry name" value="SAM-dependent_MTases_sf"/>
</dbReference>
<reference evidence="1 2" key="1">
    <citation type="submission" date="2024-04" db="EMBL/GenBank/DDBJ databases">
        <title>Draft genome sequence of Sessilibacter corallicola NBRC 116591.</title>
        <authorList>
            <person name="Miyakawa T."/>
            <person name="Kusuya Y."/>
            <person name="Miura T."/>
        </authorList>
    </citation>
    <scope>NUCLEOTIDE SEQUENCE [LARGE SCALE GENOMIC DNA]</scope>
    <source>
        <strain evidence="1 2">KU-00831-HH</strain>
    </source>
</reference>
<dbReference type="RefSeq" id="WP_353302949.1">
    <property type="nucleotide sequence ID" value="NZ_BAABWN010000006.1"/>
</dbReference>
<accession>A0ABQ0A9G5</accession>
<evidence type="ECO:0008006" key="3">
    <source>
        <dbReference type="Google" id="ProtNLM"/>
    </source>
</evidence>
<dbReference type="EMBL" id="BAABWN010000006">
    <property type="protein sequence ID" value="GAA6168279.1"/>
    <property type="molecule type" value="Genomic_DNA"/>
</dbReference>
<dbReference type="SUPFAM" id="SSF53335">
    <property type="entry name" value="S-adenosyl-L-methionine-dependent methyltransferases"/>
    <property type="match status" value="1"/>
</dbReference>
<dbReference type="PANTHER" id="PTHR43861:SF1">
    <property type="entry name" value="TRANS-ACONITATE 2-METHYLTRANSFERASE"/>
    <property type="match status" value="1"/>
</dbReference>
<dbReference type="CDD" id="cd02440">
    <property type="entry name" value="AdoMet_MTases"/>
    <property type="match status" value="1"/>
</dbReference>
<evidence type="ECO:0000313" key="2">
    <source>
        <dbReference type="Proteomes" id="UP001465153"/>
    </source>
</evidence>
<gene>
    <name evidence="1" type="ORF">NBRC116591_20900</name>
</gene>
<name>A0ABQ0A9G5_9GAMM</name>
<organism evidence="1 2">
    <name type="scientific">Sessilibacter corallicola</name>
    <dbReference type="NCBI Taxonomy" id="2904075"/>
    <lineage>
        <taxon>Bacteria</taxon>
        <taxon>Pseudomonadati</taxon>
        <taxon>Pseudomonadota</taxon>
        <taxon>Gammaproteobacteria</taxon>
        <taxon>Cellvibrionales</taxon>
        <taxon>Cellvibrionaceae</taxon>
        <taxon>Sessilibacter</taxon>
    </lineage>
</organism>
<dbReference type="Gene3D" id="3.40.50.150">
    <property type="entry name" value="Vaccinia Virus protein VP39"/>
    <property type="match status" value="1"/>
</dbReference>
<protein>
    <recommendedName>
        <fullName evidence="3">Methyltransferase domain-containing protein</fullName>
    </recommendedName>
</protein>
<sequence>MSIVLENKFEWEDYAQSFHSIMPAVMVQLNQFIANELYGDIIDYGCGAGKLIPYLNENASVTSYTGIDFSKEMIELANSVGNCHSNLTTQFVHSDIMLTALPASDCAVSVNSFYSWPKPNDIIDKIYQDLKPGGVFILATLLKSIDMVKLLEEAEPEFINHDYWQTFKSHNLKIMDNPGINLVTITELCDLLERFDFNILSVDASFYDGGVGLVKVRK</sequence>
<dbReference type="PANTHER" id="PTHR43861">
    <property type="entry name" value="TRANS-ACONITATE 2-METHYLTRANSFERASE-RELATED"/>
    <property type="match status" value="1"/>
</dbReference>
<dbReference type="Pfam" id="PF13489">
    <property type="entry name" value="Methyltransf_23"/>
    <property type="match status" value="1"/>
</dbReference>
<comment type="caution">
    <text evidence="1">The sequence shown here is derived from an EMBL/GenBank/DDBJ whole genome shotgun (WGS) entry which is preliminary data.</text>
</comment>
<keyword evidence="2" id="KW-1185">Reference proteome</keyword>
<proteinExistence type="predicted"/>
<evidence type="ECO:0000313" key="1">
    <source>
        <dbReference type="EMBL" id="GAA6168279.1"/>
    </source>
</evidence>